<keyword evidence="3" id="KW-0479">Metal-binding</keyword>
<proteinExistence type="inferred from homology"/>
<dbReference type="NCBIfam" id="NF008229">
    <property type="entry name" value="PRK10996.1"/>
    <property type="match status" value="1"/>
</dbReference>
<evidence type="ECO:0000256" key="5">
    <source>
        <dbReference type="ARBA" id="ARBA00023157"/>
    </source>
</evidence>
<keyword evidence="4" id="KW-0249">Electron transport</keyword>
<sequence length="145" mass="15820">MESVLVTCPHCHAVNRIPQVRLGDHPDCGRCHRPLFDGLPIELDDHNIDAVLARTPLPVIVDFWAAWCGPCRQMAPQFQAAAQQMKGSALFAKVDSDACPEASARHAIRSIPTMVAFQGGREVGRLSGAMPAAQIVRWVEDLTRG</sequence>
<dbReference type="PROSITE" id="PS00194">
    <property type="entry name" value="THIOREDOXIN_1"/>
    <property type="match status" value="1"/>
</dbReference>
<keyword evidence="2" id="KW-0813">Transport</keyword>
<dbReference type="InterPro" id="IPR017937">
    <property type="entry name" value="Thioredoxin_CS"/>
</dbReference>
<evidence type="ECO:0000256" key="2">
    <source>
        <dbReference type="ARBA" id="ARBA00022448"/>
    </source>
</evidence>
<dbReference type="InterPro" id="IPR013766">
    <property type="entry name" value="Thioredoxin_domain"/>
</dbReference>
<gene>
    <name evidence="9" type="ORF">HNQ01_002513</name>
</gene>
<keyword evidence="6" id="KW-0676">Redox-active center</keyword>
<dbReference type="Proteomes" id="UP001516061">
    <property type="component" value="Unassembled WGS sequence"/>
</dbReference>
<dbReference type="PROSITE" id="PS51352">
    <property type="entry name" value="THIOREDOXIN_2"/>
    <property type="match status" value="1"/>
</dbReference>
<dbReference type="Gene3D" id="2.30.30.380">
    <property type="entry name" value="Zn-finger domain of Sec23/24"/>
    <property type="match status" value="1"/>
</dbReference>
<dbReference type="CDD" id="cd02947">
    <property type="entry name" value="TRX_family"/>
    <property type="match status" value="1"/>
</dbReference>
<dbReference type="Pfam" id="PF00085">
    <property type="entry name" value="Thioredoxin"/>
    <property type="match status" value="1"/>
</dbReference>
<keyword evidence="9" id="KW-0560">Oxidoreductase</keyword>
<comment type="caution">
    <text evidence="9">The sequence shown here is derived from an EMBL/GenBank/DDBJ whole genome shotgun (WGS) entry which is preliminary data.</text>
</comment>
<feature type="domain" description="Thioredoxin" evidence="8">
    <location>
        <begin position="32"/>
        <end position="144"/>
    </location>
</feature>
<evidence type="ECO:0000313" key="10">
    <source>
        <dbReference type="Proteomes" id="UP001516061"/>
    </source>
</evidence>
<keyword evidence="10" id="KW-1185">Reference proteome</keyword>
<reference evidence="9 10" key="1">
    <citation type="submission" date="2020-05" db="EMBL/GenBank/DDBJ databases">
        <title>Genomic Encyclopedia of Type Strains, Phase IV (KMG-V): Genome sequencing to study the core and pangenomes of soil and plant-associated prokaryotes.</title>
        <authorList>
            <person name="Whitman W."/>
        </authorList>
    </citation>
    <scope>NUCLEOTIDE SEQUENCE [LARGE SCALE GENOMIC DNA]</scope>
    <source>
        <strain evidence="9 10">C29</strain>
    </source>
</reference>
<dbReference type="InterPro" id="IPR049299">
    <property type="entry name" value="Thio2_N"/>
</dbReference>
<evidence type="ECO:0000256" key="6">
    <source>
        <dbReference type="ARBA" id="ARBA00023284"/>
    </source>
</evidence>
<dbReference type="Pfam" id="PF21352">
    <property type="entry name" value="Zn_ribbon_Thio2"/>
    <property type="match status" value="1"/>
</dbReference>
<dbReference type="EMBL" id="JABSNM010000010">
    <property type="protein sequence ID" value="NRT56766.1"/>
    <property type="molecule type" value="Genomic_DNA"/>
</dbReference>
<protein>
    <recommendedName>
        <fullName evidence="7">Thioredoxin</fullName>
    </recommendedName>
</protein>
<dbReference type="PANTHER" id="PTHR45663">
    <property type="entry name" value="GEO12009P1"/>
    <property type="match status" value="1"/>
</dbReference>
<name>A0ABX2G4X3_9BURK</name>
<dbReference type="GO" id="GO:0047134">
    <property type="term" value="F:protein-disulfide reductase [NAD(P)H] activity"/>
    <property type="evidence" value="ECO:0007669"/>
    <property type="project" value="UniProtKB-EC"/>
</dbReference>
<dbReference type="PANTHER" id="PTHR45663:SF11">
    <property type="entry name" value="GEO12009P1"/>
    <property type="match status" value="1"/>
</dbReference>
<dbReference type="RefSeq" id="WP_173805788.1">
    <property type="nucleotide sequence ID" value="NZ_JABSNM010000010.1"/>
</dbReference>
<evidence type="ECO:0000256" key="4">
    <source>
        <dbReference type="ARBA" id="ARBA00022982"/>
    </source>
</evidence>
<dbReference type="Gene3D" id="3.40.30.10">
    <property type="entry name" value="Glutaredoxin"/>
    <property type="match status" value="1"/>
</dbReference>
<dbReference type="InterPro" id="IPR036249">
    <property type="entry name" value="Thioredoxin-like_sf"/>
</dbReference>
<evidence type="ECO:0000259" key="8">
    <source>
        <dbReference type="PROSITE" id="PS51352"/>
    </source>
</evidence>
<evidence type="ECO:0000256" key="1">
    <source>
        <dbReference type="ARBA" id="ARBA00008987"/>
    </source>
</evidence>
<dbReference type="InterPro" id="IPR005746">
    <property type="entry name" value="Thioredoxin"/>
</dbReference>
<evidence type="ECO:0000256" key="7">
    <source>
        <dbReference type="NCBIfam" id="TIGR01068"/>
    </source>
</evidence>
<dbReference type="NCBIfam" id="TIGR01068">
    <property type="entry name" value="thioredoxin"/>
    <property type="match status" value="1"/>
</dbReference>
<accession>A0ABX2G4X3</accession>
<keyword evidence="5" id="KW-1015">Disulfide bond</keyword>
<organism evidence="9 10">
    <name type="scientific">Sphaerotilus uruguayifluvii</name>
    <dbReference type="NCBI Taxonomy" id="2735897"/>
    <lineage>
        <taxon>Bacteria</taxon>
        <taxon>Pseudomonadati</taxon>
        <taxon>Pseudomonadota</taxon>
        <taxon>Betaproteobacteria</taxon>
        <taxon>Burkholderiales</taxon>
        <taxon>Sphaerotilaceae</taxon>
        <taxon>Sphaerotilus</taxon>
    </lineage>
</organism>
<dbReference type="SUPFAM" id="SSF52833">
    <property type="entry name" value="Thioredoxin-like"/>
    <property type="match status" value="1"/>
</dbReference>
<evidence type="ECO:0000256" key="3">
    <source>
        <dbReference type="ARBA" id="ARBA00022723"/>
    </source>
</evidence>
<dbReference type="PRINTS" id="PR00421">
    <property type="entry name" value="THIOREDOXIN"/>
</dbReference>
<evidence type="ECO:0000313" key="9">
    <source>
        <dbReference type="EMBL" id="NRT56766.1"/>
    </source>
</evidence>
<comment type="similarity">
    <text evidence="1">Belongs to the thioredoxin family.</text>
</comment>